<protein>
    <submittedName>
        <fullName evidence="5">MarR family transcriptional regulator</fullName>
    </submittedName>
</protein>
<evidence type="ECO:0000259" key="4">
    <source>
        <dbReference type="PROSITE" id="PS50995"/>
    </source>
</evidence>
<dbReference type="CDD" id="cd00090">
    <property type="entry name" value="HTH_ARSR"/>
    <property type="match status" value="1"/>
</dbReference>
<keyword evidence="1" id="KW-0805">Transcription regulation</keyword>
<dbReference type="AlphaFoldDB" id="A0AAF0I6G3"/>
<dbReference type="PRINTS" id="PR00598">
    <property type="entry name" value="HTHMARR"/>
</dbReference>
<evidence type="ECO:0000256" key="3">
    <source>
        <dbReference type="ARBA" id="ARBA00023163"/>
    </source>
</evidence>
<keyword evidence="6" id="KW-1185">Reference proteome</keyword>
<dbReference type="SUPFAM" id="SSF46785">
    <property type="entry name" value="Winged helix' DNA-binding domain"/>
    <property type="match status" value="1"/>
</dbReference>
<evidence type="ECO:0000313" key="6">
    <source>
        <dbReference type="Proteomes" id="UP001179647"/>
    </source>
</evidence>
<dbReference type="PANTHER" id="PTHR42756:SF1">
    <property type="entry name" value="TRANSCRIPTIONAL REPRESSOR OF EMRAB OPERON"/>
    <property type="match status" value="1"/>
</dbReference>
<dbReference type="InterPro" id="IPR011991">
    <property type="entry name" value="ArsR-like_HTH"/>
</dbReference>
<name>A0AAF0I6G3_9ENTE</name>
<dbReference type="SMART" id="SM00347">
    <property type="entry name" value="HTH_MARR"/>
    <property type="match status" value="1"/>
</dbReference>
<dbReference type="InterPro" id="IPR036390">
    <property type="entry name" value="WH_DNA-bd_sf"/>
</dbReference>
<sequence length="145" mass="17288">MIKADAHTVNAFIKSFLNYLTFLEKEMANDSFNFNELRIIFELWEQGRMPAKNIESELDLDKGYTSRILKRLMNEGIIQREQSSDDRRLYYISFTEKGQKLAQELYNKYEKIIIDDYSQLSSEEQIRFMGVLEVIKKIDDNKRSH</sequence>
<keyword evidence="3" id="KW-0804">Transcription</keyword>
<organism evidence="5 6">
    <name type="scientific">Vagococcus intermedius</name>
    <dbReference type="NCBI Taxonomy" id="2991418"/>
    <lineage>
        <taxon>Bacteria</taxon>
        <taxon>Bacillati</taxon>
        <taxon>Bacillota</taxon>
        <taxon>Bacilli</taxon>
        <taxon>Lactobacillales</taxon>
        <taxon>Enterococcaceae</taxon>
        <taxon>Vagococcus</taxon>
    </lineage>
</organism>
<evidence type="ECO:0000256" key="2">
    <source>
        <dbReference type="ARBA" id="ARBA00023125"/>
    </source>
</evidence>
<proteinExistence type="predicted"/>
<dbReference type="GO" id="GO:0003677">
    <property type="term" value="F:DNA binding"/>
    <property type="evidence" value="ECO:0007669"/>
    <property type="project" value="UniProtKB-KW"/>
</dbReference>
<evidence type="ECO:0000256" key="1">
    <source>
        <dbReference type="ARBA" id="ARBA00023015"/>
    </source>
</evidence>
<dbReference type="Proteomes" id="UP001179647">
    <property type="component" value="Chromosome"/>
</dbReference>
<evidence type="ECO:0000313" key="5">
    <source>
        <dbReference type="EMBL" id="WEG72660.1"/>
    </source>
</evidence>
<dbReference type="PROSITE" id="PS50995">
    <property type="entry name" value="HTH_MARR_2"/>
    <property type="match status" value="1"/>
</dbReference>
<keyword evidence="2" id="KW-0238">DNA-binding</keyword>
<dbReference type="RefSeq" id="WP_275468462.1">
    <property type="nucleotide sequence ID" value="NZ_CP110232.1"/>
</dbReference>
<dbReference type="InterPro" id="IPR036388">
    <property type="entry name" value="WH-like_DNA-bd_sf"/>
</dbReference>
<dbReference type="KEGG" id="vie:OL234_06640"/>
<feature type="domain" description="HTH marR-type" evidence="4">
    <location>
        <begin position="1"/>
        <end position="137"/>
    </location>
</feature>
<accession>A0AAF0I6G3</accession>
<dbReference type="GO" id="GO:0003700">
    <property type="term" value="F:DNA-binding transcription factor activity"/>
    <property type="evidence" value="ECO:0007669"/>
    <property type="project" value="InterPro"/>
</dbReference>
<gene>
    <name evidence="5" type="ORF">OL234_06640</name>
</gene>
<dbReference type="PANTHER" id="PTHR42756">
    <property type="entry name" value="TRANSCRIPTIONAL REGULATOR, MARR"/>
    <property type="match status" value="1"/>
</dbReference>
<dbReference type="Pfam" id="PF01047">
    <property type="entry name" value="MarR"/>
    <property type="match status" value="1"/>
</dbReference>
<reference evidence="5" key="1">
    <citation type="submission" date="2022-10" db="EMBL/GenBank/DDBJ databases">
        <title>Vagococcus sp. isolated from poultry meat.</title>
        <authorList>
            <person name="Johansson P."/>
            <person name="Bjorkroth J."/>
        </authorList>
    </citation>
    <scope>NUCLEOTIDE SEQUENCE</scope>
    <source>
        <strain evidence="5">STAA11</strain>
    </source>
</reference>
<dbReference type="InterPro" id="IPR000835">
    <property type="entry name" value="HTH_MarR-typ"/>
</dbReference>
<dbReference type="Gene3D" id="1.10.10.10">
    <property type="entry name" value="Winged helix-like DNA-binding domain superfamily/Winged helix DNA-binding domain"/>
    <property type="match status" value="1"/>
</dbReference>
<dbReference type="EMBL" id="CP110232">
    <property type="protein sequence ID" value="WEG72660.1"/>
    <property type="molecule type" value="Genomic_DNA"/>
</dbReference>